<gene>
    <name evidence="2" type="ORF">C0Q70_04428</name>
</gene>
<name>A0A2T7PID6_POMCA</name>
<feature type="compositionally biased region" description="Polar residues" evidence="1">
    <location>
        <begin position="37"/>
        <end position="50"/>
    </location>
</feature>
<accession>A0A2T7PID6</accession>
<sequence>MCSGCVSMEEVHMLRTCRRQLGADMSEPADDILAVAGSSSPATRSFESYSTPPPTNIPPTPPPFVTSDNKTPTPHEEEATNGLSNTSGAETMIVVGDWCRLQGNHRRQETNDKNTTIVAS</sequence>
<organism evidence="2 3">
    <name type="scientific">Pomacea canaliculata</name>
    <name type="common">Golden apple snail</name>
    <dbReference type="NCBI Taxonomy" id="400727"/>
    <lineage>
        <taxon>Eukaryota</taxon>
        <taxon>Metazoa</taxon>
        <taxon>Spiralia</taxon>
        <taxon>Lophotrochozoa</taxon>
        <taxon>Mollusca</taxon>
        <taxon>Gastropoda</taxon>
        <taxon>Caenogastropoda</taxon>
        <taxon>Architaenioglossa</taxon>
        <taxon>Ampullarioidea</taxon>
        <taxon>Ampullariidae</taxon>
        <taxon>Pomacea</taxon>
    </lineage>
</organism>
<proteinExistence type="predicted"/>
<evidence type="ECO:0000256" key="1">
    <source>
        <dbReference type="SAM" id="MobiDB-lite"/>
    </source>
</evidence>
<comment type="caution">
    <text evidence="2">The sequence shown here is derived from an EMBL/GenBank/DDBJ whole genome shotgun (WGS) entry which is preliminary data.</text>
</comment>
<dbReference type="Proteomes" id="UP000245119">
    <property type="component" value="Linkage Group LG3"/>
</dbReference>
<dbReference type="OrthoDB" id="6119774at2759"/>
<evidence type="ECO:0000313" key="3">
    <source>
        <dbReference type="Proteomes" id="UP000245119"/>
    </source>
</evidence>
<evidence type="ECO:0000313" key="2">
    <source>
        <dbReference type="EMBL" id="PVD33179.1"/>
    </source>
</evidence>
<reference evidence="2 3" key="1">
    <citation type="submission" date="2018-04" db="EMBL/GenBank/DDBJ databases">
        <title>The genome of golden apple snail Pomacea canaliculata provides insight into stress tolerance and invasive adaptation.</title>
        <authorList>
            <person name="Liu C."/>
            <person name="Liu B."/>
            <person name="Ren Y."/>
            <person name="Zhang Y."/>
            <person name="Wang H."/>
            <person name="Li S."/>
            <person name="Jiang F."/>
            <person name="Yin L."/>
            <person name="Zhang G."/>
            <person name="Qian W."/>
            <person name="Fan W."/>
        </authorList>
    </citation>
    <scope>NUCLEOTIDE SEQUENCE [LARGE SCALE GENOMIC DNA]</scope>
    <source>
        <strain evidence="2">SZHN2017</strain>
        <tissue evidence="2">Muscle</tissue>
    </source>
</reference>
<keyword evidence="3" id="KW-1185">Reference proteome</keyword>
<dbReference type="AlphaFoldDB" id="A0A2T7PID6"/>
<feature type="region of interest" description="Disordered" evidence="1">
    <location>
        <begin position="33"/>
        <end position="88"/>
    </location>
</feature>
<feature type="compositionally biased region" description="Pro residues" evidence="1">
    <location>
        <begin position="51"/>
        <end position="64"/>
    </location>
</feature>
<dbReference type="EMBL" id="PZQS01000003">
    <property type="protein sequence ID" value="PVD33179.1"/>
    <property type="molecule type" value="Genomic_DNA"/>
</dbReference>
<protein>
    <submittedName>
        <fullName evidence="2">Uncharacterized protein</fullName>
    </submittedName>
</protein>